<accession>A0ACC0WET3</accession>
<organism evidence="1 2">
    <name type="scientific">Peronosclerospora sorghi</name>
    <dbReference type="NCBI Taxonomy" id="230839"/>
    <lineage>
        <taxon>Eukaryota</taxon>
        <taxon>Sar</taxon>
        <taxon>Stramenopiles</taxon>
        <taxon>Oomycota</taxon>
        <taxon>Peronosporomycetes</taxon>
        <taxon>Peronosporales</taxon>
        <taxon>Peronosporaceae</taxon>
        <taxon>Peronosclerospora</taxon>
    </lineage>
</organism>
<dbReference type="Proteomes" id="UP001163321">
    <property type="component" value="Chromosome 13"/>
</dbReference>
<protein>
    <submittedName>
        <fullName evidence="1">Uncharacterized protein</fullName>
    </submittedName>
</protein>
<proteinExistence type="predicted"/>
<name>A0ACC0WET3_9STRA</name>
<evidence type="ECO:0000313" key="2">
    <source>
        <dbReference type="Proteomes" id="UP001163321"/>
    </source>
</evidence>
<comment type="caution">
    <text evidence="1">The sequence shown here is derived from an EMBL/GenBank/DDBJ whole genome shotgun (WGS) entry which is preliminary data.</text>
</comment>
<dbReference type="EMBL" id="CM047592">
    <property type="protein sequence ID" value="KAI9917160.1"/>
    <property type="molecule type" value="Genomic_DNA"/>
</dbReference>
<evidence type="ECO:0000313" key="1">
    <source>
        <dbReference type="EMBL" id="KAI9917160.1"/>
    </source>
</evidence>
<reference evidence="1 2" key="1">
    <citation type="journal article" date="2022" name="bioRxiv">
        <title>The genome of the oomycete Peronosclerospora sorghi, a cosmopolitan pathogen of maize and sorghum, is inflated with dispersed pseudogenes.</title>
        <authorList>
            <person name="Fletcher K."/>
            <person name="Martin F."/>
            <person name="Isakeit T."/>
            <person name="Cavanaugh K."/>
            <person name="Magill C."/>
            <person name="Michelmore R."/>
        </authorList>
    </citation>
    <scope>NUCLEOTIDE SEQUENCE [LARGE SCALE GENOMIC DNA]</scope>
    <source>
        <strain evidence="1">P6</strain>
    </source>
</reference>
<gene>
    <name evidence="1" type="ORF">PsorP6_013113</name>
</gene>
<sequence length="221" mass="25200">MATRKNQWVQGDAFFVLGWIVVIAEEAMLRKIAALVPMVVACLHRNLQLPFEMDRHVDETSRPTASQRCKMALVSSEQASNFRVYALVLLLNLSQRDVNVFAHQLDHVFSMLRDLVVQLLTSAPRKTRGDEATTAWSTTWFDPAEYVQLVRLAITLLSVLTDQIDQAAARLLELKTLPLLLRMKRELETAEVRELMGEVDESQDLLARRLDSLVQRLITCK</sequence>
<keyword evidence="2" id="KW-1185">Reference proteome</keyword>